<comment type="caution">
    <text evidence="19">The sequence shown here is derived from an EMBL/GenBank/DDBJ whole genome shotgun (WGS) entry which is preliminary data.</text>
</comment>
<keyword evidence="9 16" id="KW-0175">Coiled coil</keyword>
<dbReference type="Gene3D" id="2.30.42.10">
    <property type="match status" value="1"/>
</dbReference>
<dbReference type="SUPFAM" id="SSF50156">
    <property type="entry name" value="PDZ domain-like"/>
    <property type="match status" value="1"/>
</dbReference>
<comment type="subcellular location">
    <subcellularLocation>
        <location evidence="2">Cell projection</location>
        <location evidence="2">Dendrite</location>
    </subcellularLocation>
    <subcellularLocation>
        <location evidence="3">Cytoplasm</location>
    </subcellularLocation>
    <subcellularLocation>
        <location evidence="1">Golgi apparatus</location>
        <location evidence="1">trans-Golgi network membrane</location>
        <topology evidence="1">Peripheral membrane protein</topology>
    </subcellularLocation>
    <subcellularLocation>
        <location evidence="12">Postsynaptic density</location>
    </subcellularLocation>
</comment>
<evidence type="ECO:0000256" key="14">
    <source>
        <dbReference type="ARBA" id="ARBA00081191"/>
    </source>
</evidence>
<dbReference type="CDD" id="cd06800">
    <property type="entry name" value="PDZ_GOPC-like"/>
    <property type="match status" value="1"/>
</dbReference>
<evidence type="ECO:0000256" key="17">
    <source>
        <dbReference type="SAM" id="MobiDB-lite"/>
    </source>
</evidence>
<evidence type="ECO:0000256" key="13">
    <source>
        <dbReference type="ARBA" id="ARBA00072943"/>
    </source>
</evidence>
<sequence>MSAGGPCPAGAGGGPGGASCAVGVSPGGVSMFRWLEVLEKEFDKAFVDVDLLLGEIDPDQADITYEGRQKMTSLSSCFAQLCHKVQTVSQINHKLEVSLGRWRGGVACNPSPRVPRKASGKRLEDCPLGSRGLQGQGEWGPGTRGVLSAASEVGEAPATAAALASHEPGFWLSGAPLWECTDHQGAAPALSIYPLVAQLVDLKSELTETQAEKVVLEKEVHDQLLQLHSVQLQLHAKTGQSVDSGTIKAKLSVPSVEELERELEANKKEKMKEAQLEAEVKLLRKENEALRRHIAVLQAEVYGARLAAKYLDKELAGRVQQIQLLGRDMKGPAHDKLWNQLEAEIHLHRHKTVIRACRGRNDLKRPMQAPPGHDQDSLKKSQGVGPIRKVLLLKEDYEGLGISITGGKEHGVPILISEIQPGQPADRCGGLHVGDAILAVNGVNLRDTKHKEAVTILSQQRGEIEFEVVYVAPEVDSDDENVEYEDESGHRYRLYLDELEGGSNPGATCKDTGGEVKVLQGFNKKAVTDGHENGDLGTSRETPLEDSASKLDDLHSLYQRKAVTAVWLRGLRQSRGAEYASCTGAWPSGSAPSAVKQPPALG</sequence>
<dbReference type="PANTHER" id="PTHR16528">
    <property type="entry name" value="GOLGI-ASSOCIATED PDZ AND COILED-COIL MOTIF-CONTAINING"/>
    <property type="match status" value="1"/>
</dbReference>
<proteinExistence type="predicted"/>
<evidence type="ECO:0000256" key="12">
    <source>
        <dbReference type="ARBA" id="ARBA00034105"/>
    </source>
</evidence>
<evidence type="ECO:0000256" key="11">
    <source>
        <dbReference type="ARBA" id="ARBA00023273"/>
    </source>
</evidence>
<accession>A0AA40LLZ8</accession>
<feature type="domain" description="PDZ" evidence="18">
    <location>
        <begin position="389"/>
        <end position="472"/>
    </location>
</feature>
<evidence type="ECO:0000256" key="1">
    <source>
        <dbReference type="ARBA" id="ARBA00004150"/>
    </source>
</evidence>
<feature type="compositionally biased region" description="Gly residues" evidence="17">
    <location>
        <begin position="132"/>
        <end position="141"/>
    </location>
</feature>
<evidence type="ECO:0000256" key="8">
    <source>
        <dbReference type="ARBA" id="ARBA00023034"/>
    </source>
</evidence>
<evidence type="ECO:0000256" key="4">
    <source>
        <dbReference type="ARBA" id="ARBA00022448"/>
    </source>
</evidence>
<keyword evidence="5" id="KW-0963">Cytoplasm</keyword>
<evidence type="ECO:0000256" key="2">
    <source>
        <dbReference type="ARBA" id="ARBA00004279"/>
    </source>
</evidence>
<dbReference type="InterPro" id="IPR038879">
    <property type="entry name" value="GOPC"/>
</dbReference>
<dbReference type="SMART" id="SM00228">
    <property type="entry name" value="PDZ"/>
    <property type="match status" value="1"/>
</dbReference>
<evidence type="ECO:0000259" key="18">
    <source>
        <dbReference type="PROSITE" id="PS50106"/>
    </source>
</evidence>
<keyword evidence="10" id="KW-0472">Membrane</keyword>
<dbReference type="GO" id="GO:0014069">
    <property type="term" value="C:postsynaptic density"/>
    <property type="evidence" value="ECO:0007669"/>
    <property type="project" value="UniProtKB-SubCell"/>
</dbReference>
<dbReference type="AlphaFoldDB" id="A0AA40LLZ8"/>
<dbReference type="EMBL" id="JAULJE010000010">
    <property type="protein sequence ID" value="KAK1337980.1"/>
    <property type="molecule type" value="Genomic_DNA"/>
</dbReference>
<keyword evidence="4" id="KW-0813">Transport</keyword>
<keyword evidence="8" id="KW-0333">Golgi apparatus</keyword>
<organism evidence="19 20">
    <name type="scientific">Cnephaeus nilssonii</name>
    <name type="common">Northern bat</name>
    <name type="synonym">Eptesicus nilssonii</name>
    <dbReference type="NCBI Taxonomy" id="3371016"/>
    <lineage>
        <taxon>Eukaryota</taxon>
        <taxon>Metazoa</taxon>
        <taxon>Chordata</taxon>
        <taxon>Craniata</taxon>
        <taxon>Vertebrata</taxon>
        <taxon>Euteleostomi</taxon>
        <taxon>Mammalia</taxon>
        <taxon>Eutheria</taxon>
        <taxon>Laurasiatheria</taxon>
        <taxon>Chiroptera</taxon>
        <taxon>Yangochiroptera</taxon>
        <taxon>Vespertilionidae</taxon>
        <taxon>Cnephaeus</taxon>
    </lineage>
</organism>
<keyword evidence="11" id="KW-0966">Cell projection</keyword>
<dbReference type="Proteomes" id="UP001177744">
    <property type="component" value="Unassembled WGS sequence"/>
</dbReference>
<dbReference type="GO" id="GO:0015031">
    <property type="term" value="P:protein transport"/>
    <property type="evidence" value="ECO:0007669"/>
    <property type="project" value="UniProtKB-KW"/>
</dbReference>
<dbReference type="GO" id="GO:2000009">
    <property type="term" value="P:negative regulation of protein localization to cell surface"/>
    <property type="evidence" value="ECO:0007669"/>
    <property type="project" value="TreeGrafter"/>
</dbReference>
<evidence type="ECO:0000256" key="15">
    <source>
        <dbReference type="ARBA" id="ARBA00083668"/>
    </source>
</evidence>
<dbReference type="FunFam" id="2.30.42.10:FF:000067">
    <property type="entry name" value="Golgi-associated PDZ and coiled-coil motif-containing protein-like"/>
    <property type="match status" value="1"/>
</dbReference>
<dbReference type="GO" id="GO:0030425">
    <property type="term" value="C:dendrite"/>
    <property type="evidence" value="ECO:0007669"/>
    <property type="project" value="UniProtKB-SubCell"/>
</dbReference>
<name>A0AA40LLZ8_CNENI</name>
<evidence type="ECO:0000256" key="5">
    <source>
        <dbReference type="ARBA" id="ARBA00022490"/>
    </source>
</evidence>
<keyword evidence="20" id="KW-1185">Reference proteome</keyword>
<feature type="coiled-coil region" evidence="16">
    <location>
        <begin position="256"/>
        <end position="300"/>
    </location>
</feature>
<feature type="region of interest" description="Disordered" evidence="17">
    <location>
        <begin position="579"/>
        <end position="602"/>
    </location>
</feature>
<dbReference type="PANTHER" id="PTHR16528:SF2">
    <property type="entry name" value="GOLGI-ASSOCIATED PDZ AND COILED-COIL MOTIF-CONTAINING PROTEIN"/>
    <property type="match status" value="1"/>
</dbReference>
<dbReference type="PROSITE" id="PS50106">
    <property type="entry name" value="PDZ"/>
    <property type="match status" value="1"/>
</dbReference>
<dbReference type="Pfam" id="PF00595">
    <property type="entry name" value="PDZ"/>
    <property type="match status" value="1"/>
</dbReference>
<evidence type="ECO:0000256" key="3">
    <source>
        <dbReference type="ARBA" id="ARBA00004496"/>
    </source>
</evidence>
<dbReference type="CDD" id="cd14686">
    <property type="entry name" value="bZIP"/>
    <property type="match status" value="1"/>
</dbReference>
<evidence type="ECO:0000256" key="9">
    <source>
        <dbReference type="ARBA" id="ARBA00023054"/>
    </source>
</evidence>
<dbReference type="GO" id="GO:0042802">
    <property type="term" value="F:identical protein binding"/>
    <property type="evidence" value="ECO:0007669"/>
    <property type="project" value="UniProtKB-ARBA"/>
</dbReference>
<gene>
    <name evidence="19" type="ORF">QTO34_001084</name>
</gene>
<dbReference type="InterPro" id="IPR036034">
    <property type="entry name" value="PDZ_sf"/>
</dbReference>
<keyword evidence="6" id="KW-0653">Protein transport</keyword>
<evidence type="ECO:0000256" key="16">
    <source>
        <dbReference type="SAM" id="Coils"/>
    </source>
</evidence>
<feature type="region of interest" description="Disordered" evidence="17">
    <location>
        <begin position="110"/>
        <end position="141"/>
    </location>
</feature>
<dbReference type="GO" id="GO:0005886">
    <property type="term" value="C:plasma membrane"/>
    <property type="evidence" value="ECO:0007669"/>
    <property type="project" value="UniProtKB-ARBA"/>
</dbReference>
<keyword evidence="7" id="KW-0770">Synapse</keyword>
<protein>
    <recommendedName>
        <fullName evidence="13">Golgi-associated PDZ and coiled-coil motif-containing protein</fullName>
    </recommendedName>
    <alternativeName>
        <fullName evidence="14">CFTR-associated ligand</fullName>
    </alternativeName>
    <alternativeName>
        <fullName evidence="15">PDZ protein interacting specifically with TC10</fullName>
    </alternativeName>
</protein>
<dbReference type="GO" id="GO:0030140">
    <property type="term" value="C:trans-Golgi network transport vesicle"/>
    <property type="evidence" value="ECO:0007669"/>
    <property type="project" value="TreeGrafter"/>
</dbReference>
<evidence type="ECO:0000256" key="6">
    <source>
        <dbReference type="ARBA" id="ARBA00022927"/>
    </source>
</evidence>
<evidence type="ECO:0000256" key="7">
    <source>
        <dbReference type="ARBA" id="ARBA00023018"/>
    </source>
</evidence>
<dbReference type="GO" id="GO:0044325">
    <property type="term" value="F:transmembrane transporter binding"/>
    <property type="evidence" value="ECO:0007669"/>
    <property type="project" value="TreeGrafter"/>
</dbReference>
<dbReference type="GO" id="GO:0005794">
    <property type="term" value="C:Golgi apparatus"/>
    <property type="evidence" value="ECO:0007669"/>
    <property type="project" value="UniProtKB-SubCell"/>
</dbReference>
<evidence type="ECO:0000313" key="19">
    <source>
        <dbReference type="EMBL" id="KAK1337980.1"/>
    </source>
</evidence>
<reference evidence="19" key="1">
    <citation type="submission" date="2023-06" db="EMBL/GenBank/DDBJ databases">
        <title>Reference genome for the Northern bat (Eptesicus nilssonii), a most northern bat species.</title>
        <authorList>
            <person name="Laine V.N."/>
            <person name="Pulliainen A.T."/>
            <person name="Lilley T.M."/>
        </authorList>
    </citation>
    <scope>NUCLEOTIDE SEQUENCE</scope>
    <source>
        <strain evidence="19">BLF_Eptnil</strain>
        <tissue evidence="19">Kidney</tissue>
    </source>
</reference>
<dbReference type="InterPro" id="IPR001478">
    <property type="entry name" value="PDZ"/>
</dbReference>
<evidence type="ECO:0000256" key="10">
    <source>
        <dbReference type="ARBA" id="ARBA00023136"/>
    </source>
</evidence>
<evidence type="ECO:0000313" key="20">
    <source>
        <dbReference type="Proteomes" id="UP001177744"/>
    </source>
</evidence>